<comment type="caution">
    <text evidence="2">The sequence shown here is derived from an EMBL/GenBank/DDBJ whole genome shotgun (WGS) entry which is preliminary data.</text>
</comment>
<feature type="compositionally biased region" description="Polar residues" evidence="1">
    <location>
        <begin position="9"/>
        <end position="27"/>
    </location>
</feature>
<dbReference type="EMBL" id="BTSX01000003">
    <property type="protein sequence ID" value="GMS87603.1"/>
    <property type="molecule type" value="Genomic_DNA"/>
</dbReference>
<feature type="compositionally biased region" description="Low complexity" evidence="1">
    <location>
        <begin position="218"/>
        <end position="238"/>
    </location>
</feature>
<evidence type="ECO:0000256" key="1">
    <source>
        <dbReference type="SAM" id="MobiDB-lite"/>
    </source>
</evidence>
<dbReference type="AlphaFoldDB" id="A0AAV5SWV1"/>
<reference evidence="2" key="1">
    <citation type="submission" date="2023-10" db="EMBL/GenBank/DDBJ databases">
        <title>Genome assembly of Pristionchus species.</title>
        <authorList>
            <person name="Yoshida K."/>
            <person name="Sommer R.J."/>
        </authorList>
    </citation>
    <scope>NUCLEOTIDE SEQUENCE</scope>
    <source>
        <strain evidence="2">RS0144</strain>
    </source>
</reference>
<organism evidence="2 3">
    <name type="scientific">Pristionchus entomophagus</name>
    <dbReference type="NCBI Taxonomy" id="358040"/>
    <lineage>
        <taxon>Eukaryota</taxon>
        <taxon>Metazoa</taxon>
        <taxon>Ecdysozoa</taxon>
        <taxon>Nematoda</taxon>
        <taxon>Chromadorea</taxon>
        <taxon>Rhabditida</taxon>
        <taxon>Rhabditina</taxon>
        <taxon>Diplogasteromorpha</taxon>
        <taxon>Diplogasteroidea</taxon>
        <taxon>Neodiplogasteridae</taxon>
        <taxon>Pristionchus</taxon>
    </lineage>
</organism>
<feature type="region of interest" description="Disordered" evidence="1">
    <location>
        <begin position="309"/>
        <end position="444"/>
    </location>
</feature>
<evidence type="ECO:0000313" key="3">
    <source>
        <dbReference type="Proteomes" id="UP001432027"/>
    </source>
</evidence>
<feature type="region of interest" description="Disordered" evidence="1">
    <location>
        <begin position="1"/>
        <end position="36"/>
    </location>
</feature>
<feature type="region of interest" description="Disordered" evidence="1">
    <location>
        <begin position="135"/>
        <end position="195"/>
    </location>
</feature>
<evidence type="ECO:0000313" key="2">
    <source>
        <dbReference type="EMBL" id="GMS87603.1"/>
    </source>
</evidence>
<proteinExistence type="predicted"/>
<accession>A0AAV5SWV1</accession>
<sequence>EMLLATPLRQPQQQLQHSPANGNGSWSDDQKPGHAERSLIDQPDMMSCHVFARSYKDPLLAFTNLPSASDLISHFGTEAPVRYYLCMPSSAAADAARLAPPTSLQPLIHQLGTIVISPSSRSDSFAPRLLPEYVEPPKKQSAKSAVKKRKQQPLAMNADHEGSDEFVLPPVAKQAREHAAATPAHLQRQSYASQAATERKLQQYVLPAQHRKQQQQHSPPESSHSPFPSPPEEMMMGSTPRARYSPQSYGSAHGSYQMAPSPIMKEEAPRAASLNEYRASYERMVAEQEAKYRQTHRLQLLQQQLSAAAAGALPAPPRRKSPPLQQQLQAQRVAHASEAARRAALDRQRLQHQQNQQLQFRQLQHPLQMQQRPQHFATVVQQQQSSPHQSQQQKPQHYVSMQQPSPPAGPSPLSSPSTGSSSFVLTAGGLQRLQQSQQQQGGYY</sequence>
<dbReference type="Proteomes" id="UP001432027">
    <property type="component" value="Unassembled WGS sequence"/>
</dbReference>
<feature type="compositionally biased region" description="Low complexity" evidence="1">
    <location>
        <begin position="351"/>
        <end position="368"/>
    </location>
</feature>
<keyword evidence="3" id="KW-1185">Reference proteome</keyword>
<feature type="region of interest" description="Disordered" evidence="1">
    <location>
        <begin position="208"/>
        <end position="255"/>
    </location>
</feature>
<feature type="compositionally biased region" description="Low complexity" evidence="1">
    <location>
        <begin position="381"/>
        <end position="397"/>
    </location>
</feature>
<feature type="non-terminal residue" evidence="2">
    <location>
        <position position="1"/>
    </location>
</feature>
<protein>
    <submittedName>
        <fullName evidence="2">Uncharacterized protein</fullName>
    </submittedName>
</protein>
<name>A0AAV5SWV1_9BILA</name>
<feature type="compositionally biased region" description="Basic and acidic residues" evidence="1">
    <location>
        <begin position="338"/>
        <end position="349"/>
    </location>
</feature>
<gene>
    <name evidence="2" type="ORF">PENTCL1PPCAC_9778</name>
</gene>
<feature type="compositionally biased region" description="Low complexity" evidence="1">
    <location>
        <begin position="411"/>
        <end position="444"/>
    </location>
</feature>